<dbReference type="PANTHER" id="PTHR11373:SF4">
    <property type="entry name" value="DEOXYNUCLEOSIDE TRIPHOSPHATE TRIPHOSPHOHYDROLASE SAMHD1"/>
    <property type="match status" value="1"/>
</dbReference>
<dbReference type="AlphaFoldDB" id="A0A2C9UT64"/>
<protein>
    <submittedName>
        <fullName evidence="1">Uncharacterized protein</fullName>
    </submittedName>
</protein>
<reference evidence="1" key="1">
    <citation type="submission" date="2016-02" db="EMBL/GenBank/DDBJ databases">
        <title>WGS assembly of Manihot esculenta.</title>
        <authorList>
            <person name="Bredeson J.V."/>
            <person name="Prochnik S.E."/>
            <person name="Lyons J.B."/>
            <person name="Schmutz J."/>
            <person name="Grimwood J."/>
            <person name="Vrebalov J."/>
            <person name="Bart R.S."/>
            <person name="Amuge T."/>
            <person name="Ferguson M.E."/>
            <person name="Green R."/>
            <person name="Putnam N."/>
            <person name="Stites J."/>
            <person name="Rounsley S."/>
            <person name="Rokhsar D.S."/>
        </authorList>
    </citation>
    <scope>NUCLEOTIDE SEQUENCE [LARGE SCALE GENOMIC DNA]</scope>
    <source>
        <tissue evidence="1">Leaf</tissue>
    </source>
</reference>
<proteinExistence type="predicted"/>
<accession>A0A2C9UT64</accession>
<name>A0A2C9UT64_MANES</name>
<dbReference type="EMBL" id="CM004398">
    <property type="protein sequence ID" value="OAY34558.1"/>
    <property type="molecule type" value="Genomic_DNA"/>
</dbReference>
<dbReference type="PANTHER" id="PTHR11373">
    <property type="entry name" value="DEOXYNUCLEOSIDE TRIPHOSPHATE TRIPHOSPHOHYDROLASE"/>
    <property type="match status" value="1"/>
</dbReference>
<dbReference type="InterPro" id="IPR050135">
    <property type="entry name" value="dGTPase-like"/>
</dbReference>
<organism evidence="1">
    <name type="scientific">Manihot esculenta</name>
    <name type="common">Cassava</name>
    <name type="synonym">Jatropha manihot</name>
    <dbReference type="NCBI Taxonomy" id="3983"/>
    <lineage>
        <taxon>Eukaryota</taxon>
        <taxon>Viridiplantae</taxon>
        <taxon>Streptophyta</taxon>
        <taxon>Embryophyta</taxon>
        <taxon>Tracheophyta</taxon>
        <taxon>Spermatophyta</taxon>
        <taxon>Magnoliopsida</taxon>
        <taxon>eudicotyledons</taxon>
        <taxon>Gunneridae</taxon>
        <taxon>Pentapetalae</taxon>
        <taxon>rosids</taxon>
        <taxon>fabids</taxon>
        <taxon>Malpighiales</taxon>
        <taxon>Euphorbiaceae</taxon>
        <taxon>Crotonoideae</taxon>
        <taxon>Manihoteae</taxon>
        <taxon>Manihot</taxon>
    </lineage>
</organism>
<sequence length="58" mass="6987">MATSSREDCYSASYQDRRFSKQVRDNVHGYIYLDPIFLKFVDTEQFQRLRDMKQLGEC</sequence>
<dbReference type="Gene3D" id="1.10.3210.10">
    <property type="entry name" value="Hypothetical protein af1432"/>
    <property type="match status" value="1"/>
</dbReference>
<evidence type="ECO:0000313" key="1">
    <source>
        <dbReference type="EMBL" id="OAY34558.1"/>
    </source>
</evidence>
<dbReference type="SUPFAM" id="SSF109604">
    <property type="entry name" value="HD-domain/PDEase-like"/>
    <property type="match status" value="1"/>
</dbReference>
<gene>
    <name evidence="1" type="ORF">MANES_12G029300</name>
</gene>
<dbReference type="STRING" id="3983.A0A2C9UT64"/>